<proteinExistence type="predicted"/>
<dbReference type="EMBL" id="JBGBPQ010000019">
    <property type="protein sequence ID" value="KAL1504775.1"/>
    <property type="molecule type" value="Genomic_DNA"/>
</dbReference>
<organism evidence="1 2">
    <name type="scientific">Prymnesium parvum</name>
    <name type="common">Toxic golden alga</name>
    <dbReference type="NCBI Taxonomy" id="97485"/>
    <lineage>
        <taxon>Eukaryota</taxon>
        <taxon>Haptista</taxon>
        <taxon>Haptophyta</taxon>
        <taxon>Prymnesiophyceae</taxon>
        <taxon>Prymnesiales</taxon>
        <taxon>Prymnesiaceae</taxon>
        <taxon>Prymnesium</taxon>
    </lineage>
</organism>
<sequence length="131" mass="15094">MKLMLHRAHINDVLASLRFVEALQSCRVRRLARAEGGIEIYHTLTHEEAELRYTWHSHKRHFDDVCFLNRYLHESSVPDARHITLTLQTVNCNAGPESFARDFVAAVNAKNAVRHSWLACFSPREVASMLI</sequence>
<dbReference type="AlphaFoldDB" id="A0AB34IUU8"/>
<protein>
    <submittedName>
        <fullName evidence="1">Uncharacterized protein</fullName>
    </submittedName>
</protein>
<evidence type="ECO:0000313" key="1">
    <source>
        <dbReference type="EMBL" id="KAL1504775.1"/>
    </source>
</evidence>
<dbReference type="Proteomes" id="UP001515480">
    <property type="component" value="Unassembled WGS sequence"/>
</dbReference>
<gene>
    <name evidence="1" type="ORF">AB1Y20_008550</name>
</gene>
<name>A0AB34IUU8_PRYPA</name>
<accession>A0AB34IUU8</accession>
<evidence type="ECO:0000313" key="2">
    <source>
        <dbReference type="Proteomes" id="UP001515480"/>
    </source>
</evidence>
<keyword evidence="2" id="KW-1185">Reference proteome</keyword>
<comment type="caution">
    <text evidence="1">The sequence shown here is derived from an EMBL/GenBank/DDBJ whole genome shotgun (WGS) entry which is preliminary data.</text>
</comment>
<reference evidence="1 2" key="1">
    <citation type="journal article" date="2024" name="Science">
        <title>Giant polyketide synthase enzymes in the biosynthesis of giant marine polyether toxins.</title>
        <authorList>
            <person name="Fallon T.R."/>
            <person name="Shende V.V."/>
            <person name="Wierzbicki I.H."/>
            <person name="Pendleton A.L."/>
            <person name="Watervoot N.F."/>
            <person name="Auber R.P."/>
            <person name="Gonzalez D.J."/>
            <person name="Wisecaver J.H."/>
            <person name="Moore B.S."/>
        </authorList>
    </citation>
    <scope>NUCLEOTIDE SEQUENCE [LARGE SCALE GENOMIC DNA]</scope>
    <source>
        <strain evidence="1 2">12B1</strain>
    </source>
</reference>